<organism evidence="1 2">
    <name type="scientific">Globodera pallida</name>
    <name type="common">Potato cyst nematode worm</name>
    <name type="synonym">Heterodera pallida</name>
    <dbReference type="NCBI Taxonomy" id="36090"/>
    <lineage>
        <taxon>Eukaryota</taxon>
        <taxon>Metazoa</taxon>
        <taxon>Ecdysozoa</taxon>
        <taxon>Nematoda</taxon>
        <taxon>Chromadorea</taxon>
        <taxon>Rhabditida</taxon>
        <taxon>Tylenchina</taxon>
        <taxon>Tylenchomorpha</taxon>
        <taxon>Tylenchoidea</taxon>
        <taxon>Heteroderidae</taxon>
        <taxon>Heteroderinae</taxon>
        <taxon>Globodera</taxon>
    </lineage>
</organism>
<dbReference type="WBParaSite" id="GPLIN_000747900">
    <property type="protein sequence ID" value="GPLIN_000747900"/>
    <property type="gene ID" value="GPLIN_000747900"/>
</dbReference>
<reference evidence="2" key="3">
    <citation type="submission" date="2016-06" db="UniProtKB">
        <authorList>
            <consortium name="WormBaseParasite"/>
        </authorList>
    </citation>
    <scope>IDENTIFICATION</scope>
</reference>
<reference evidence="1" key="1">
    <citation type="submission" date="2013-12" db="EMBL/GenBank/DDBJ databases">
        <authorList>
            <person name="Aslett M."/>
        </authorList>
    </citation>
    <scope>NUCLEOTIDE SEQUENCE [LARGE SCALE GENOMIC DNA]</scope>
    <source>
        <strain evidence="1">Lindley</strain>
    </source>
</reference>
<proteinExistence type="predicted"/>
<reference evidence="1" key="2">
    <citation type="submission" date="2014-05" db="EMBL/GenBank/DDBJ databases">
        <title>The genome and life-stage specific transcriptomes of Globodera pallida elucidate key aspects of plant parasitism by a cyst nematode.</title>
        <authorList>
            <person name="Cotton J.A."/>
            <person name="Lilley C.J."/>
            <person name="Jones L.M."/>
            <person name="Kikuchi T."/>
            <person name="Reid A.J."/>
            <person name="Thorpe P."/>
            <person name="Tsai I.J."/>
            <person name="Beasley H."/>
            <person name="Blok V."/>
            <person name="Cock P.J.A."/>
            <person name="Van den Akker S.E."/>
            <person name="Holroyd N."/>
            <person name="Hunt M."/>
            <person name="Mantelin S."/>
            <person name="Naghra H."/>
            <person name="Pain A."/>
            <person name="Palomares-Rius J.E."/>
            <person name="Zarowiecki M."/>
            <person name="Berriman M."/>
            <person name="Jones J.T."/>
            <person name="Urwin P.E."/>
        </authorList>
    </citation>
    <scope>NUCLEOTIDE SEQUENCE [LARGE SCALE GENOMIC DNA]</scope>
    <source>
        <strain evidence="1">Lindley</strain>
    </source>
</reference>
<keyword evidence="1" id="KW-1185">Reference proteome</keyword>
<dbReference type="Proteomes" id="UP000050741">
    <property type="component" value="Unassembled WGS sequence"/>
</dbReference>
<protein>
    <submittedName>
        <fullName evidence="2">DUF3135 domain-containing protein</fullName>
    </submittedName>
</protein>
<evidence type="ECO:0000313" key="2">
    <source>
        <dbReference type="WBParaSite" id="GPLIN_000747900"/>
    </source>
</evidence>
<dbReference type="AlphaFoldDB" id="A0A183C3N5"/>
<evidence type="ECO:0000313" key="1">
    <source>
        <dbReference type="Proteomes" id="UP000050741"/>
    </source>
</evidence>
<sequence length="121" mass="13856">MDEMNLKQQQHQKETNDKIGWLNEDQQQKISAVNFSQVIGGLEHKQQNDHKELQRKMDESLKSVQAMVVAKLGQQNIKLQSDQKALLQRLNGLEQKIIGRFTLSSLNGHVQQMISAFSTTK</sequence>
<accession>A0A183C3N5</accession>
<name>A0A183C3N5_GLOPA</name>